<comment type="caution">
    <text evidence="3">The sequence shown here is derived from an EMBL/GenBank/DDBJ whole genome shotgun (WGS) entry which is preliminary data.</text>
</comment>
<evidence type="ECO:0000313" key="2">
    <source>
        <dbReference type="EMBL" id="RSJ62996.1"/>
    </source>
</evidence>
<evidence type="ECO:0000313" key="4">
    <source>
        <dbReference type="Proteomes" id="UP000280648"/>
    </source>
</evidence>
<keyword evidence="1" id="KW-1133">Transmembrane helix</keyword>
<dbReference type="EMBL" id="RJPK01000006">
    <property type="protein sequence ID" value="RSJ68933.1"/>
    <property type="molecule type" value="Genomic_DNA"/>
</dbReference>
<sequence>MERFFEGMSNETKITLVTLILTNMVTIVLAIIGFYQKKNEQANQQKLIQEERQQLRINSDRDMYIKTIQDFAYVAGNIVTIIESKIGPSTKKKQDLNPLLNFDEVYYKFYILLTDEADRKILQKFQYQVRSLAGLPDPEGVAVWDEAEEFDKYQQSQAEGYIEPPREIYNKLEECLSICRKLIKEKMSLVLND</sequence>
<evidence type="ECO:0000256" key="1">
    <source>
        <dbReference type="SAM" id="Phobius"/>
    </source>
</evidence>
<dbReference type="Proteomes" id="UP000280648">
    <property type="component" value="Unassembled WGS sequence"/>
</dbReference>
<dbReference type="Proteomes" id="UP000281558">
    <property type="component" value="Unassembled WGS sequence"/>
</dbReference>
<gene>
    <name evidence="3" type="ORF">D8801_08090</name>
    <name evidence="2" type="ORF">D8803_06735</name>
</gene>
<organism evidence="3 5">
    <name type="scientific">Streptococcus oralis</name>
    <dbReference type="NCBI Taxonomy" id="1303"/>
    <lineage>
        <taxon>Bacteria</taxon>
        <taxon>Bacillati</taxon>
        <taxon>Bacillota</taxon>
        <taxon>Bacilli</taxon>
        <taxon>Lactobacillales</taxon>
        <taxon>Streptococcaceae</taxon>
        <taxon>Streptococcus</taxon>
    </lineage>
</organism>
<accession>A0A3R9LLB0</accession>
<name>A0A3R9LLB0_STROR</name>
<evidence type="ECO:0008006" key="6">
    <source>
        <dbReference type="Google" id="ProtNLM"/>
    </source>
</evidence>
<protein>
    <recommendedName>
        <fullName evidence="6">DUF4760 domain-containing protein</fullName>
    </recommendedName>
</protein>
<feature type="transmembrane region" description="Helical" evidence="1">
    <location>
        <begin position="14"/>
        <end position="35"/>
    </location>
</feature>
<reference evidence="4 5" key="1">
    <citation type="submission" date="2018-11" db="EMBL/GenBank/DDBJ databases">
        <title>Species Designations Belie Phenotypic and Genotypic Heterogeneity in Oral Streptococci.</title>
        <authorList>
            <person name="Velsko I."/>
        </authorList>
    </citation>
    <scope>NUCLEOTIDE SEQUENCE [LARGE SCALE GENOMIC DNA]</scope>
    <source>
        <strain evidence="3 5">BCC10</strain>
        <strain evidence="2 4">BCC26</strain>
    </source>
</reference>
<keyword evidence="1" id="KW-0812">Transmembrane</keyword>
<keyword evidence="1" id="KW-0472">Membrane</keyword>
<dbReference type="AlphaFoldDB" id="A0A3R9LLB0"/>
<dbReference type="EMBL" id="RJPI01000008">
    <property type="protein sequence ID" value="RSJ62996.1"/>
    <property type="molecule type" value="Genomic_DNA"/>
</dbReference>
<evidence type="ECO:0000313" key="3">
    <source>
        <dbReference type="EMBL" id="RSJ68933.1"/>
    </source>
</evidence>
<evidence type="ECO:0000313" key="5">
    <source>
        <dbReference type="Proteomes" id="UP000281558"/>
    </source>
</evidence>
<dbReference type="RefSeq" id="WP_084975715.1">
    <property type="nucleotide sequence ID" value="NZ_JAKUWU010000006.1"/>
</dbReference>
<proteinExistence type="predicted"/>